<protein>
    <submittedName>
        <fullName evidence="12">Diacylglycerol kinase family lipid kinase</fullName>
    </submittedName>
</protein>
<feature type="domain" description="DAGKc" evidence="11">
    <location>
        <begin position="1"/>
        <end position="131"/>
    </location>
</feature>
<keyword evidence="3" id="KW-0444">Lipid biosynthesis</keyword>
<comment type="similarity">
    <text evidence="2">Belongs to the diacylglycerol/lipid kinase family.</text>
</comment>
<dbReference type="InterPro" id="IPR016064">
    <property type="entry name" value="NAD/diacylglycerol_kinase_sf"/>
</dbReference>
<dbReference type="Gene3D" id="3.40.50.10330">
    <property type="entry name" value="Probable inorganic polyphosphate/atp-NAD kinase, domain 1"/>
    <property type="match status" value="1"/>
</dbReference>
<dbReference type="EMBL" id="BAAAXQ010000022">
    <property type="protein sequence ID" value="GAA3013843.1"/>
    <property type="molecule type" value="Genomic_DNA"/>
</dbReference>
<dbReference type="InterPro" id="IPR017438">
    <property type="entry name" value="ATP-NAD_kinase_N"/>
</dbReference>
<reference evidence="12 13" key="1">
    <citation type="journal article" date="2019" name="Int. J. Syst. Evol. Microbiol.">
        <title>The Global Catalogue of Microorganisms (GCM) 10K type strain sequencing project: providing services to taxonomists for standard genome sequencing and annotation.</title>
        <authorList>
            <consortium name="The Broad Institute Genomics Platform"/>
            <consortium name="The Broad Institute Genome Sequencing Center for Infectious Disease"/>
            <person name="Wu L."/>
            <person name="Ma J."/>
        </authorList>
    </citation>
    <scope>NUCLEOTIDE SEQUENCE [LARGE SCALE GENOMIC DNA]</scope>
    <source>
        <strain evidence="12 13">JCM 8736</strain>
    </source>
</reference>
<dbReference type="InterPro" id="IPR001206">
    <property type="entry name" value="Diacylglycerol_kinase_cat_dom"/>
</dbReference>
<dbReference type="RefSeq" id="WP_068708908.1">
    <property type="nucleotide sequence ID" value="NZ_BAAAXQ010000022.1"/>
</dbReference>
<evidence type="ECO:0000256" key="10">
    <source>
        <dbReference type="ARBA" id="ARBA00023264"/>
    </source>
</evidence>
<evidence type="ECO:0000313" key="13">
    <source>
        <dbReference type="Proteomes" id="UP001501577"/>
    </source>
</evidence>
<accession>A0ABN3Y227</accession>
<keyword evidence="10" id="KW-1208">Phospholipid metabolism</keyword>
<evidence type="ECO:0000256" key="7">
    <source>
        <dbReference type="ARBA" id="ARBA00022842"/>
    </source>
</evidence>
<keyword evidence="8" id="KW-0443">Lipid metabolism</keyword>
<keyword evidence="12" id="KW-0808">Transferase</keyword>
<dbReference type="SMART" id="SM00046">
    <property type="entry name" value="DAGKc"/>
    <property type="match status" value="1"/>
</dbReference>
<evidence type="ECO:0000256" key="8">
    <source>
        <dbReference type="ARBA" id="ARBA00023098"/>
    </source>
</evidence>
<keyword evidence="4" id="KW-0479">Metal-binding</keyword>
<dbReference type="GO" id="GO:0016301">
    <property type="term" value="F:kinase activity"/>
    <property type="evidence" value="ECO:0007669"/>
    <property type="project" value="UniProtKB-KW"/>
</dbReference>
<evidence type="ECO:0000256" key="1">
    <source>
        <dbReference type="ARBA" id="ARBA00001946"/>
    </source>
</evidence>
<evidence type="ECO:0000256" key="9">
    <source>
        <dbReference type="ARBA" id="ARBA00023209"/>
    </source>
</evidence>
<comment type="caution">
    <text evidence="12">The sequence shown here is derived from an EMBL/GenBank/DDBJ whole genome shotgun (WGS) entry which is preliminary data.</text>
</comment>
<dbReference type="Gene3D" id="2.60.200.40">
    <property type="match status" value="1"/>
</dbReference>
<dbReference type="NCBIfam" id="TIGR00147">
    <property type="entry name" value="YegS/Rv2252/BmrU family lipid kinase"/>
    <property type="match status" value="1"/>
</dbReference>
<dbReference type="PANTHER" id="PTHR12358">
    <property type="entry name" value="SPHINGOSINE KINASE"/>
    <property type="match status" value="1"/>
</dbReference>
<dbReference type="PROSITE" id="PS50146">
    <property type="entry name" value="DAGK"/>
    <property type="match status" value="1"/>
</dbReference>
<keyword evidence="7" id="KW-0460">Magnesium</keyword>
<proteinExistence type="inferred from homology"/>
<evidence type="ECO:0000256" key="4">
    <source>
        <dbReference type="ARBA" id="ARBA00022723"/>
    </source>
</evidence>
<evidence type="ECO:0000256" key="6">
    <source>
        <dbReference type="ARBA" id="ARBA00022840"/>
    </source>
</evidence>
<evidence type="ECO:0000256" key="5">
    <source>
        <dbReference type="ARBA" id="ARBA00022741"/>
    </source>
</evidence>
<gene>
    <name evidence="12" type="ORF">GCM10019998_07400</name>
</gene>
<keyword evidence="5" id="KW-0547">Nucleotide-binding</keyword>
<dbReference type="Proteomes" id="UP001501577">
    <property type="component" value="Unassembled WGS sequence"/>
</dbReference>
<evidence type="ECO:0000256" key="3">
    <source>
        <dbReference type="ARBA" id="ARBA00022516"/>
    </source>
</evidence>
<evidence type="ECO:0000256" key="2">
    <source>
        <dbReference type="ARBA" id="ARBA00005983"/>
    </source>
</evidence>
<name>A0ABN3Y227_9ENTE</name>
<evidence type="ECO:0000259" key="11">
    <source>
        <dbReference type="PROSITE" id="PS50146"/>
    </source>
</evidence>
<keyword evidence="6" id="KW-0067">ATP-binding</keyword>
<evidence type="ECO:0000313" key="12">
    <source>
        <dbReference type="EMBL" id="GAA3013843.1"/>
    </source>
</evidence>
<dbReference type="PANTHER" id="PTHR12358:SF106">
    <property type="entry name" value="LIPID KINASE YEGS"/>
    <property type="match status" value="1"/>
</dbReference>
<keyword evidence="9" id="KW-0594">Phospholipid biosynthesis</keyword>
<keyword evidence="13" id="KW-1185">Reference proteome</keyword>
<comment type="cofactor">
    <cofactor evidence="1">
        <name>Mg(2+)</name>
        <dbReference type="ChEBI" id="CHEBI:18420"/>
    </cofactor>
</comment>
<dbReference type="SUPFAM" id="SSF111331">
    <property type="entry name" value="NAD kinase/diacylglycerol kinase-like"/>
    <property type="match status" value="1"/>
</dbReference>
<organism evidence="12 13">
    <name type="scientific">Tetragenococcus solitarius</name>
    <dbReference type="NCBI Taxonomy" id="71453"/>
    <lineage>
        <taxon>Bacteria</taxon>
        <taxon>Bacillati</taxon>
        <taxon>Bacillota</taxon>
        <taxon>Bacilli</taxon>
        <taxon>Lactobacillales</taxon>
        <taxon>Enterococcaceae</taxon>
        <taxon>Tetragenococcus</taxon>
    </lineage>
</organism>
<dbReference type="InterPro" id="IPR050187">
    <property type="entry name" value="Lipid_Phosphate_FormReg"/>
</dbReference>
<keyword evidence="12" id="KW-0418">Kinase</keyword>
<dbReference type="Pfam" id="PF00781">
    <property type="entry name" value="DAGK_cat"/>
    <property type="match status" value="1"/>
</dbReference>
<dbReference type="InterPro" id="IPR005218">
    <property type="entry name" value="Diacylglycerol/lipid_kinase"/>
</dbReference>
<sequence length="298" mass="32986">MKKVFILANPSSGKKQAEKYAKSAKELYEKKGWQVTIKITQEKADISRFTKEACENEFDILIVLGGDGTVSELVNVLKNVKHKPTIGIVPTGTVNNIAQGLGMNTDPEKAVDELIKGSQKTIDVGEINDQLFVSSISAGSIPATVWKVSKEQKEKLGPLAYFIEGLKSLNDNEPYSVEIRLDNQEPIEIDLSLLVVGVSNSIFGIDYFFDNAHYDDKKLHLFCVKQTNLGKQFVTFSRVLTNNEVTSEDNIAFSTTFEQASFQLKQGKTNVALDGEKGPTFPLTVKIHPHFVNFLVPA</sequence>